<dbReference type="InterPro" id="IPR037066">
    <property type="entry name" value="Plug_dom_sf"/>
</dbReference>
<evidence type="ECO:0000256" key="7">
    <source>
        <dbReference type="ARBA" id="ARBA00023004"/>
    </source>
</evidence>
<comment type="similarity">
    <text evidence="12 13">Belongs to the TonB-dependent receptor family.</text>
</comment>
<dbReference type="SUPFAM" id="SSF56935">
    <property type="entry name" value="Porins"/>
    <property type="match status" value="1"/>
</dbReference>
<evidence type="ECO:0000313" key="18">
    <source>
        <dbReference type="Proteomes" id="UP001237737"/>
    </source>
</evidence>
<comment type="subcellular location">
    <subcellularLocation>
        <location evidence="1 12">Cell outer membrane</location>
        <topology evidence="1 12">Multi-pass membrane protein</topology>
    </subcellularLocation>
</comment>
<feature type="domain" description="TonB-dependent receptor plug" evidence="16">
    <location>
        <begin position="145"/>
        <end position="255"/>
    </location>
</feature>
<protein>
    <submittedName>
        <fullName evidence="17">Iron complex outermembrane receptor protein</fullName>
    </submittedName>
</protein>
<dbReference type="Gene3D" id="2.40.170.20">
    <property type="entry name" value="TonB-dependent receptor, beta-barrel domain"/>
    <property type="match status" value="1"/>
</dbReference>
<evidence type="ECO:0000256" key="10">
    <source>
        <dbReference type="ARBA" id="ARBA00023136"/>
    </source>
</evidence>
<feature type="signal peptide" evidence="14">
    <location>
        <begin position="1"/>
        <end position="23"/>
    </location>
</feature>
<evidence type="ECO:0000256" key="5">
    <source>
        <dbReference type="ARBA" id="ARBA00022692"/>
    </source>
</evidence>
<dbReference type="InterPro" id="IPR000531">
    <property type="entry name" value="Beta-barrel_TonB"/>
</dbReference>
<proteinExistence type="inferred from homology"/>
<evidence type="ECO:0000313" key="17">
    <source>
        <dbReference type="EMBL" id="MDQ0008048.1"/>
    </source>
</evidence>
<keyword evidence="7" id="KW-0408">Iron</keyword>
<keyword evidence="3 12" id="KW-1134">Transmembrane beta strand</keyword>
<dbReference type="EMBL" id="JAUSSK010000001">
    <property type="protein sequence ID" value="MDQ0008048.1"/>
    <property type="molecule type" value="Genomic_DNA"/>
</dbReference>
<dbReference type="InterPro" id="IPR012910">
    <property type="entry name" value="Plug_dom"/>
</dbReference>
<keyword evidence="11 12" id="KW-0998">Cell outer membrane</keyword>
<gene>
    <name evidence="17" type="ORF">J2T07_000207</name>
</gene>
<feature type="chain" id="PRO_5045606006" evidence="14">
    <location>
        <begin position="24"/>
        <end position="824"/>
    </location>
</feature>
<dbReference type="Pfam" id="PF07715">
    <property type="entry name" value="Plug"/>
    <property type="match status" value="1"/>
</dbReference>
<reference evidence="17 18" key="1">
    <citation type="submission" date="2023-07" db="EMBL/GenBank/DDBJ databases">
        <title>Sorghum-associated microbial communities from plants grown in Nebraska, USA.</title>
        <authorList>
            <person name="Schachtman D."/>
        </authorList>
    </citation>
    <scope>NUCLEOTIDE SEQUENCE [LARGE SCALE GENOMIC DNA]</scope>
    <source>
        <strain evidence="17 18">CC60</strain>
    </source>
</reference>
<dbReference type="Gene3D" id="2.170.130.10">
    <property type="entry name" value="TonB-dependent receptor, plug domain"/>
    <property type="match status" value="1"/>
</dbReference>
<evidence type="ECO:0000256" key="3">
    <source>
        <dbReference type="ARBA" id="ARBA00022452"/>
    </source>
</evidence>
<evidence type="ECO:0000256" key="13">
    <source>
        <dbReference type="RuleBase" id="RU003357"/>
    </source>
</evidence>
<dbReference type="PROSITE" id="PS52016">
    <property type="entry name" value="TONB_DEPENDENT_REC_3"/>
    <property type="match status" value="1"/>
</dbReference>
<keyword evidence="8" id="KW-0406">Ion transport</keyword>
<feature type="domain" description="TonB-dependent receptor-like beta-barrel" evidence="15">
    <location>
        <begin position="332"/>
        <end position="787"/>
    </location>
</feature>
<evidence type="ECO:0000256" key="2">
    <source>
        <dbReference type="ARBA" id="ARBA00022448"/>
    </source>
</evidence>
<evidence type="ECO:0000259" key="16">
    <source>
        <dbReference type="Pfam" id="PF07715"/>
    </source>
</evidence>
<dbReference type="Gene3D" id="3.55.50.30">
    <property type="match status" value="1"/>
</dbReference>
<dbReference type="InterPro" id="IPR036942">
    <property type="entry name" value="Beta-barrel_TonB_sf"/>
</dbReference>
<evidence type="ECO:0000256" key="9">
    <source>
        <dbReference type="ARBA" id="ARBA00023077"/>
    </source>
</evidence>
<evidence type="ECO:0000259" key="15">
    <source>
        <dbReference type="Pfam" id="PF00593"/>
    </source>
</evidence>
<keyword evidence="5 12" id="KW-0812">Transmembrane</keyword>
<organism evidence="17 18">
    <name type="scientific">Luteibacter jiangsuensis</name>
    <dbReference type="NCBI Taxonomy" id="637577"/>
    <lineage>
        <taxon>Bacteria</taxon>
        <taxon>Pseudomonadati</taxon>
        <taxon>Pseudomonadota</taxon>
        <taxon>Gammaproteobacteria</taxon>
        <taxon>Lysobacterales</taxon>
        <taxon>Rhodanobacteraceae</taxon>
        <taxon>Luteibacter</taxon>
    </lineage>
</organism>
<keyword evidence="17" id="KW-0675">Receptor</keyword>
<dbReference type="InterPro" id="IPR039426">
    <property type="entry name" value="TonB-dep_rcpt-like"/>
</dbReference>
<dbReference type="Pfam" id="PF00593">
    <property type="entry name" value="TonB_dep_Rec_b-barrel"/>
    <property type="match status" value="1"/>
</dbReference>
<name>A0ABT9SUM5_9GAMM</name>
<keyword evidence="6 14" id="KW-0732">Signal</keyword>
<comment type="caution">
    <text evidence="17">The sequence shown here is derived from an EMBL/GenBank/DDBJ whole genome shotgun (WGS) entry which is preliminary data.</text>
</comment>
<evidence type="ECO:0000256" key="8">
    <source>
        <dbReference type="ARBA" id="ARBA00023065"/>
    </source>
</evidence>
<accession>A0ABT9SUM5</accession>
<dbReference type="Proteomes" id="UP001237737">
    <property type="component" value="Unassembled WGS sequence"/>
</dbReference>
<evidence type="ECO:0000256" key="14">
    <source>
        <dbReference type="SAM" id="SignalP"/>
    </source>
</evidence>
<dbReference type="PANTHER" id="PTHR32552">
    <property type="entry name" value="FERRICHROME IRON RECEPTOR-RELATED"/>
    <property type="match status" value="1"/>
</dbReference>
<keyword evidence="18" id="KW-1185">Reference proteome</keyword>
<dbReference type="RefSeq" id="WP_306846675.1">
    <property type="nucleotide sequence ID" value="NZ_JAUSSK010000001.1"/>
</dbReference>
<evidence type="ECO:0000256" key="12">
    <source>
        <dbReference type="PROSITE-ProRule" id="PRU01360"/>
    </source>
</evidence>
<keyword evidence="2 12" id="KW-0813">Transport</keyword>
<dbReference type="PANTHER" id="PTHR32552:SF89">
    <property type="entry name" value="CATECHOLATE SIDEROPHORE RECEPTOR FIU"/>
    <property type="match status" value="1"/>
</dbReference>
<evidence type="ECO:0000256" key="1">
    <source>
        <dbReference type="ARBA" id="ARBA00004571"/>
    </source>
</evidence>
<keyword evidence="4" id="KW-0410">Iron transport</keyword>
<evidence type="ECO:0000256" key="6">
    <source>
        <dbReference type="ARBA" id="ARBA00022729"/>
    </source>
</evidence>
<sequence>MRRSLAFCIALALGGPFVSSAFAETPATTSIPPMPLAQALDQFAQESGWQVVYDASVSDAVRSAAAPGGVPAERQLAALLRGTHMTYQFVTPTTVKIVPGNARAGTSPANGSIPPIDTRDEAKNLAPVSVHANAVDTLAPSAAPLDATQPTSVIDERFIRDGLRFNANFDDIIKYAPSITVTSPEGPGLGKNEGISLRGFQDGQFNITFDGIPFGDASDLHHTTSAYFNNHVLGQAEIDRGPGGGSTIGNATFGGTIALRSRDPSDEPGITPYLTLGSWNTRAGGVAADESVGNTRVFADISKESSDTYLKGTEDKREHAFVKTISQLGDVTTLTFVTSYNREHQNTVQGATKDEIARFGWRFGLGDDPAVQNYKGANNAAYYSSFTYLGLISQVGGWDVDDKVYYNTFDHWARKAADATDIDPAHNGVTFYDAKGKKVSKAATDLPGKLSDSGFHAFGNVLRLGHDLGPGTLLTGAWLERSIDARYQYPVDLTTGAKTGTKYGPVENYVLSDRTDTVQPYVQYDWKPTDSITVSPGIRYSEVTRSIDAPLNKVSPPVPLTAEATYHATLPSIGIHDRLSDSWSAYAQAAKGFLAPPIDVIQVNGSRGLSPETTRNYQLGTAYASRELTFGADIYYINFSNYISQTEVATDNGNEDTFVNGGGAIYKGAEVEATWALTRTVSLYGNASYNKATYKDSSVQVAGTPKVTAALGLLYSGSNGYFGSLMGKFLGHQYGVDNTTDDDGNLVFHNDQRIAGYLTVDAAAGYRTDKGPAGTKGFSVSVDVNNLFNVHKFTGYAGTQSVSGAPLYFGLPGRGIFLDLSVKL</sequence>
<keyword evidence="9 13" id="KW-0798">TonB box</keyword>
<evidence type="ECO:0000256" key="11">
    <source>
        <dbReference type="ARBA" id="ARBA00023237"/>
    </source>
</evidence>
<evidence type="ECO:0000256" key="4">
    <source>
        <dbReference type="ARBA" id="ARBA00022496"/>
    </source>
</evidence>
<keyword evidence="10 12" id="KW-0472">Membrane</keyword>